<proteinExistence type="predicted"/>
<dbReference type="Proteomes" id="UP000712007">
    <property type="component" value="Unassembled WGS sequence"/>
</dbReference>
<evidence type="ECO:0000313" key="2">
    <source>
        <dbReference type="EMBL" id="MBO8440088.1"/>
    </source>
</evidence>
<gene>
    <name evidence="2" type="ORF">IAC51_05495</name>
</gene>
<dbReference type="InterPro" id="IPR025393">
    <property type="entry name" value="DUF4301"/>
</dbReference>
<dbReference type="InterPro" id="IPR029044">
    <property type="entry name" value="Nucleotide-diphossugar_trans"/>
</dbReference>
<dbReference type="EMBL" id="JADIMV010000095">
    <property type="protein sequence ID" value="MBO8440088.1"/>
    <property type="molecule type" value="Genomic_DNA"/>
</dbReference>
<protein>
    <submittedName>
        <fullName evidence="2">DUF4301 family protein</fullName>
    </submittedName>
</protein>
<dbReference type="SUPFAM" id="SSF53448">
    <property type="entry name" value="Nucleotide-diphospho-sugar transferases"/>
    <property type="match status" value="1"/>
</dbReference>
<reference evidence="2" key="2">
    <citation type="journal article" date="2021" name="PeerJ">
        <title>Extensive microbial diversity within the chicken gut microbiome revealed by metagenomics and culture.</title>
        <authorList>
            <person name="Gilroy R."/>
            <person name="Ravi A."/>
            <person name="Getino M."/>
            <person name="Pursley I."/>
            <person name="Horton D.L."/>
            <person name="Alikhan N.F."/>
            <person name="Baker D."/>
            <person name="Gharbi K."/>
            <person name="Hall N."/>
            <person name="Watson M."/>
            <person name="Adriaenssens E.M."/>
            <person name="Foster-Nyarko E."/>
            <person name="Jarju S."/>
            <person name="Secka A."/>
            <person name="Antonio M."/>
            <person name="Oren A."/>
            <person name="Chaudhuri R.R."/>
            <person name="La Ragione R."/>
            <person name="Hildebrand F."/>
            <person name="Pallen M.J."/>
        </authorList>
    </citation>
    <scope>NUCLEOTIDE SEQUENCE</scope>
    <source>
        <strain evidence="2">3924</strain>
    </source>
</reference>
<dbReference type="AlphaFoldDB" id="A0A940DJZ7"/>
<name>A0A940DJZ7_9BACT</name>
<organism evidence="2 3">
    <name type="scientific">Candidatus Aphodosoma intestinipullorum</name>
    <dbReference type="NCBI Taxonomy" id="2840674"/>
    <lineage>
        <taxon>Bacteria</taxon>
        <taxon>Pseudomonadati</taxon>
        <taxon>Bacteroidota</taxon>
        <taxon>Bacteroidia</taxon>
        <taxon>Bacteroidales</taxon>
        <taxon>Candidatus Aphodosoma</taxon>
    </lineage>
</organism>
<evidence type="ECO:0000259" key="1">
    <source>
        <dbReference type="Pfam" id="PF14134"/>
    </source>
</evidence>
<feature type="domain" description="DUF4301" evidence="1">
    <location>
        <begin position="6"/>
        <end position="504"/>
    </location>
</feature>
<evidence type="ECO:0000313" key="3">
    <source>
        <dbReference type="Proteomes" id="UP000712007"/>
    </source>
</evidence>
<dbReference type="Pfam" id="PF14134">
    <property type="entry name" value="DUF4301"/>
    <property type="match status" value="1"/>
</dbReference>
<sequence>MMELGEKELNQLREHTIALSDVEEQLNHFVSGFPQMDIVAPAVPGHGIMVHDNAARSEYEKCWSGYLDGDVRVVKFVPASGAASRMFKELYAYLDSGGEPSASVAEFIANADKFAFSDSLSEACVCHCGKSTMQLIEEGDYKTVIACLLTAKGLEYGNLPKGLLLFHRYADGECRTPFLEHIAEGAAYACGKDRRVRLHFTVSPEFMERFKRHLAENEREYSDRFGVTLDVTFSVQKASTDTVAVNMDNTLFRDEDGGLLFRPGGHGALIENLNDIDADVIFVKNIDNVVPDRLKDVTVEYKRLLGGVAVSMQKQIFGFLAELEHDNVPDAKLMVMRQFVRNRLNVDSPVLETKERHTLIDFLRRVLDRPLRVCGMVKNEGEPGGGPFFVRDSKGVVALQILESSQFSAQQKPILDSATHFNPVDLVCMVKDYRGGKFDLKRYVDSNAGFISVKSKNGKEFKALELPGLWNGAMSDWNTVFVDVPLETFNPVKTVNDLLRPAHQ</sequence>
<accession>A0A940DJZ7</accession>
<reference evidence="2" key="1">
    <citation type="submission" date="2020-10" db="EMBL/GenBank/DDBJ databases">
        <authorList>
            <person name="Gilroy R."/>
        </authorList>
    </citation>
    <scope>NUCLEOTIDE SEQUENCE</scope>
    <source>
        <strain evidence="2">3924</strain>
    </source>
</reference>
<comment type="caution">
    <text evidence="2">The sequence shown here is derived from an EMBL/GenBank/DDBJ whole genome shotgun (WGS) entry which is preliminary data.</text>
</comment>